<comment type="caution">
    <text evidence="2">The sequence shown here is derived from an EMBL/GenBank/DDBJ whole genome shotgun (WGS) entry which is preliminary data.</text>
</comment>
<accession>I4ENC2</accession>
<name>I4ENC2_9BACT</name>
<sequence length="93" mass="10463">MGVFYAHLKNVVSLRVHMRHADRRWEPAGIAALQGVGSHRASEPRPGSGVLLRAHHQRSASRRATPHAVRPGAAPHAPKIRSFRWLRIEIFPR</sequence>
<protein>
    <submittedName>
        <fullName evidence="2">Uncharacterized protein</fullName>
    </submittedName>
</protein>
<dbReference type="Proteomes" id="UP000004221">
    <property type="component" value="Unassembled WGS sequence"/>
</dbReference>
<evidence type="ECO:0000313" key="3">
    <source>
        <dbReference type="Proteomes" id="UP000004221"/>
    </source>
</evidence>
<evidence type="ECO:0000256" key="1">
    <source>
        <dbReference type="SAM" id="MobiDB-lite"/>
    </source>
</evidence>
<feature type="compositionally biased region" description="Basic residues" evidence="1">
    <location>
        <begin position="53"/>
        <end position="65"/>
    </location>
</feature>
<dbReference type="AlphaFoldDB" id="I4ENC2"/>
<organism evidence="2 3">
    <name type="scientific">Nitrolancea hollandica Lb</name>
    <dbReference type="NCBI Taxonomy" id="1129897"/>
    <lineage>
        <taxon>Bacteria</taxon>
        <taxon>Pseudomonadati</taxon>
        <taxon>Thermomicrobiota</taxon>
        <taxon>Thermomicrobia</taxon>
        <taxon>Sphaerobacterales</taxon>
        <taxon>Sphaerobacterineae</taxon>
        <taxon>Sphaerobacteraceae</taxon>
        <taxon>Nitrolancea</taxon>
    </lineage>
</organism>
<gene>
    <name evidence="2" type="ORF">NITHO_840007</name>
</gene>
<evidence type="ECO:0000313" key="2">
    <source>
        <dbReference type="EMBL" id="CCF86185.1"/>
    </source>
</evidence>
<proteinExistence type="predicted"/>
<dbReference type="EMBL" id="CAGS01000720">
    <property type="protein sequence ID" value="CCF86185.1"/>
    <property type="molecule type" value="Genomic_DNA"/>
</dbReference>
<feature type="region of interest" description="Disordered" evidence="1">
    <location>
        <begin position="36"/>
        <end position="75"/>
    </location>
</feature>
<keyword evidence="3" id="KW-1185">Reference proteome</keyword>
<reference evidence="2 3" key="1">
    <citation type="journal article" date="2012" name="ISME J.">
        <title>Nitrification expanded: discovery, physiology and genomics of a nitrite-oxidizing bacterium from the phylum Chloroflexi.</title>
        <authorList>
            <person name="Sorokin D.Y."/>
            <person name="Lucker S."/>
            <person name="Vejmelkova D."/>
            <person name="Kostrikina N.A."/>
            <person name="Kleerebezem R."/>
            <person name="Rijpstra W.I."/>
            <person name="Damste J.S."/>
            <person name="Le Paslier D."/>
            <person name="Muyzer G."/>
            <person name="Wagner M."/>
            <person name="van Loosdrecht M.C."/>
            <person name="Daims H."/>
        </authorList>
    </citation>
    <scope>NUCLEOTIDE SEQUENCE [LARGE SCALE GENOMIC DNA]</scope>
    <source>
        <strain evidence="3">none</strain>
    </source>
</reference>